<keyword evidence="2" id="KW-1185">Reference proteome</keyword>
<accession>A0A8H7S4E5</accession>
<protein>
    <submittedName>
        <fullName evidence="1">Uncharacterized protein</fullName>
    </submittedName>
</protein>
<dbReference type="AlphaFoldDB" id="A0A8H7S4E5"/>
<gene>
    <name evidence="1" type="ORF">INT45_013249</name>
</gene>
<dbReference type="OrthoDB" id="2286035at2759"/>
<dbReference type="Proteomes" id="UP000646827">
    <property type="component" value="Unassembled WGS sequence"/>
</dbReference>
<dbReference type="EMBL" id="JAEPRB010000096">
    <property type="protein sequence ID" value="KAG2221913.1"/>
    <property type="molecule type" value="Genomic_DNA"/>
</dbReference>
<comment type="caution">
    <text evidence="1">The sequence shown here is derived from an EMBL/GenBank/DDBJ whole genome shotgun (WGS) entry which is preliminary data.</text>
</comment>
<reference evidence="1 2" key="1">
    <citation type="submission" date="2020-12" db="EMBL/GenBank/DDBJ databases">
        <title>Metabolic potential, ecology and presence of endohyphal bacteria is reflected in genomic diversity of Mucoromycotina.</title>
        <authorList>
            <person name="Muszewska A."/>
            <person name="Okrasinska A."/>
            <person name="Steczkiewicz K."/>
            <person name="Drgas O."/>
            <person name="Orlowska M."/>
            <person name="Perlinska-Lenart U."/>
            <person name="Aleksandrzak-Piekarczyk T."/>
            <person name="Szatraj K."/>
            <person name="Zielenkiewicz U."/>
            <person name="Pilsyk S."/>
            <person name="Malc E."/>
            <person name="Mieczkowski P."/>
            <person name="Kruszewska J.S."/>
            <person name="Biernat P."/>
            <person name="Pawlowska J."/>
        </authorList>
    </citation>
    <scope>NUCLEOTIDE SEQUENCE [LARGE SCALE GENOMIC DNA]</scope>
    <source>
        <strain evidence="1 2">CBS 142.35</strain>
    </source>
</reference>
<evidence type="ECO:0000313" key="2">
    <source>
        <dbReference type="Proteomes" id="UP000646827"/>
    </source>
</evidence>
<sequence>MVVGQASCLVLGYKPSDENHKKAKEHLQESSLVAFYFCGQDPIRTAAIGSGVLEQDPYTFLTYPPTPTHQPHYKTMAILKTLVGAPILVTSTTISKAPRNRKRKHEGSIIPYCKERYKMMTNILPSLNRHCFEVQLQDRVGQSQLWGPLTSLRTNNQKIYGQYLWVHPKYMWKTLVETNDSRLVYWEHVYANPQIVNIGYARKSATKKTDVTRRHLFQLMVDKLHFQLKCPEVYVSPCCNANVQISNRDSPSFTEICTTRHSNSMAKSSNYLTKVIKLPSTHPSLKRSDEGLEELTNDFLGYFQLVNIIPSEFWLIF</sequence>
<proteinExistence type="predicted"/>
<evidence type="ECO:0000313" key="1">
    <source>
        <dbReference type="EMBL" id="KAG2221913.1"/>
    </source>
</evidence>
<organism evidence="1 2">
    <name type="scientific">Circinella minor</name>
    <dbReference type="NCBI Taxonomy" id="1195481"/>
    <lineage>
        <taxon>Eukaryota</taxon>
        <taxon>Fungi</taxon>
        <taxon>Fungi incertae sedis</taxon>
        <taxon>Mucoromycota</taxon>
        <taxon>Mucoromycotina</taxon>
        <taxon>Mucoromycetes</taxon>
        <taxon>Mucorales</taxon>
        <taxon>Lichtheimiaceae</taxon>
        <taxon>Circinella</taxon>
    </lineage>
</organism>
<name>A0A8H7S4E5_9FUNG</name>